<dbReference type="Proteomes" id="UP000244722">
    <property type="component" value="Unassembled WGS sequence"/>
</dbReference>
<dbReference type="EMBL" id="NESQ01000039">
    <property type="protein sequence ID" value="PUU81777.1"/>
    <property type="molecule type" value="Genomic_DNA"/>
</dbReference>
<dbReference type="AlphaFoldDB" id="A0A2T7A217"/>
<evidence type="ECO:0000313" key="1">
    <source>
        <dbReference type="EMBL" id="PUU81777.1"/>
    </source>
</evidence>
<sequence length="548" mass="62765">MVALMAKVVSANHDHIDHFTKVKGTEIIEGILDDDEGIKPTFPILDALANICICLTIAENGPITESINSYLPRIWKLLQELGAEFAAQRELDREPGEWIGYKGPSPSMPVGVRTDTKLTIFRRIYDYTQEKTRCRKERWWPRLVDFMSRLKQARGGHLTGWELELNIVFRALKRAYKIHDLKTSQKYRDLDHWRNLHALLEVAAQRVKTLTDDNNPFCKDTAAFIEPDPAEVFHLGDTLLKLTSQQRHFQTLISFAHSPRLQEALSCHMSLAFVQPPPEPVVRLPCTAQEWREVIDKIAGDYYPSGVTWPNTEAIKIYQKLSRKKSRTQLRMPSRFKPHYQIHGKSDHQSQTEARLEESIPVWVHCECALIEHLEGERNHCASPDWSSPTGLLDQDEEWQDLPRCEKEGEGRKVKAIQDKCVGGKSNTNPMGENWQGVPPFSYLGMSKLSCAPCQLWIQGNNTLPGRTFYTRGTHGKWYWPWGMPEMNKDLLSVYMVEKISLAYLKHCRAKFHLRNLSDGSTAAIHDALTSSDPEVESLMQALLLDED</sequence>
<evidence type="ECO:0000313" key="2">
    <source>
        <dbReference type="Proteomes" id="UP000244722"/>
    </source>
</evidence>
<dbReference type="InterPro" id="IPR027796">
    <property type="entry name" value="OTT_1508_deam-like"/>
</dbReference>
<comment type="caution">
    <text evidence="1">The sequence shown here is derived from an EMBL/GenBank/DDBJ whole genome shotgun (WGS) entry which is preliminary data.</text>
</comment>
<gene>
    <name evidence="1" type="ORF">B9Z19DRAFT_1121680</name>
</gene>
<dbReference type="OrthoDB" id="4184514at2759"/>
<name>A0A2T7A217_TUBBO</name>
<keyword evidence="2" id="KW-1185">Reference proteome</keyword>
<proteinExistence type="predicted"/>
<dbReference type="Pfam" id="PF14441">
    <property type="entry name" value="OTT_1508_deam"/>
    <property type="match status" value="1"/>
</dbReference>
<dbReference type="STRING" id="42251.A0A2T7A217"/>
<organism evidence="1 2">
    <name type="scientific">Tuber borchii</name>
    <name type="common">White truffle</name>
    <dbReference type="NCBI Taxonomy" id="42251"/>
    <lineage>
        <taxon>Eukaryota</taxon>
        <taxon>Fungi</taxon>
        <taxon>Dikarya</taxon>
        <taxon>Ascomycota</taxon>
        <taxon>Pezizomycotina</taxon>
        <taxon>Pezizomycetes</taxon>
        <taxon>Pezizales</taxon>
        <taxon>Tuberaceae</taxon>
        <taxon>Tuber</taxon>
    </lineage>
</organism>
<reference evidence="1 2" key="1">
    <citation type="submission" date="2017-04" db="EMBL/GenBank/DDBJ databases">
        <title>Draft genome sequence of Tuber borchii Vittad., a whitish edible truffle.</title>
        <authorList>
            <consortium name="DOE Joint Genome Institute"/>
            <person name="Murat C."/>
            <person name="Kuo A."/>
            <person name="Barry K.W."/>
            <person name="Clum A."/>
            <person name="Dockter R.B."/>
            <person name="Fauchery L."/>
            <person name="Iotti M."/>
            <person name="Kohler A."/>
            <person name="Labutti K."/>
            <person name="Lindquist E.A."/>
            <person name="Lipzen A."/>
            <person name="Ohm R.A."/>
            <person name="Wang M."/>
            <person name="Grigoriev I.V."/>
            <person name="Zambonelli A."/>
            <person name="Martin F.M."/>
        </authorList>
    </citation>
    <scope>NUCLEOTIDE SEQUENCE [LARGE SCALE GENOMIC DNA]</scope>
    <source>
        <strain evidence="1 2">Tbo3840</strain>
    </source>
</reference>
<accession>A0A2T7A217</accession>
<protein>
    <submittedName>
        <fullName evidence="1">Uncharacterized protein</fullName>
    </submittedName>
</protein>